<dbReference type="AlphaFoldDB" id="A0AAN4Z491"/>
<dbReference type="CDD" id="cd21044">
    <property type="entry name" value="Rab11BD_RAB3IP_like"/>
    <property type="match status" value="1"/>
</dbReference>
<evidence type="ECO:0000256" key="3">
    <source>
        <dbReference type="SAM" id="Coils"/>
    </source>
</evidence>
<sequence length="394" mass="44382">MPPVRSFSDHCLEVSGRYNGASPSSDRMSDVCSEVLSSSHTEATFAFGMVSAEDVIRRLEEELESARMQLKERDEKVSRLSLMQTTVDSEVQELTEKLFQEAYKMVNVAEERRERAEKLQRESKLKVDVLQAEVDALKLIVSTSGAGFNHHHNTSPLHQTKRESHSPFGRLFNCQSPPKLKSPTSTSTALPHSTTFPVKSKSTSLPSTGVEKERTVSEEQRKADQIEEIDPVYYREFSVWRDCGHPMDAGASNAFLRRIENEDVRPCMHFDNAKLADEILSAIRSNSLEIEPLNEDKPSVQTCVLSNVPRFCPYRVKTAPSSQWIKISLLARNRIAAVCDFFTYLRYLSLGMVKAGLRDSYFDVITLRKNMSLARLGLGFVPKTTLSRPGAGFH</sequence>
<dbReference type="Proteomes" id="UP001328107">
    <property type="component" value="Unassembled WGS sequence"/>
</dbReference>
<keyword evidence="6" id="KW-1185">Reference proteome</keyword>
<dbReference type="EMBL" id="BTRK01000002">
    <property type="protein sequence ID" value="GMR34252.1"/>
    <property type="molecule type" value="Genomic_DNA"/>
</dbReference>
<feature type="compositionally biased region" description="Polar residues" evidence="4">
    <location>
        <begin position="192"/>
        <end position="207"/>
    </location>
</feature>
<evidence type="ECO:0000313" key="6">
    <source>
        <dbReference type="Proteomes" id="UP001328107"/>
    </source>
</evidence>
<feature type="compositionally biased region" description="Low complexity" evidence="4">
    <location>
        <begin position="176"/>
        <end position="191"/>
    </location>
</feature>
<dbReference type="PANTHER" id="PTHR14430:SF0">
    <property type="entry name" value="SEC2P DOMAIN-CONTAINING PROTEIN"/>
    <property type="match status" value="1"/>
</dbReference>
<dbReference type="Gene3D" id="1.20.5.4880">
    <property type="match status" value="1"/>
</dbReference>
<dbReference type="GO" id="GO:0006887">
    <property type="term" value="P:exocytosis"/>
    <property type="evidence" value="ECO:0007669"/>
    <property type="project" value="TreeGrafter"/>
</dbReference>
<dbReference type="PANTHER" id="PTHR14430">
    <property type="entry name" value="RABIN3-RELATED"/>
    <property type="match status" value="1"/>
</dbReference>
<dbReference type="GO" id="GO:0070319">
    <property type="term" value="C:Golgi to plasma membrane transport vesicle"/>
    <property type="evidence" value="ECO:0007669"/>
    <property type="project" value="TreeGrafter"/>
</dbReference>
<dbReference type="SUPFAM" id="SSF144284">
    <property type="entry name" value="Sec2 N-terminal region"/>
    <property type="match status" value="1"/>
</dbReference>
<feature type="coiled-coil region" evidence="3">
    <location>
        <begin position="49"/>
        <end position="133"/>
    </location>
</feature>
<keyword evidence="1 3" id="KW-0175">Coiled coil</keyword>
<proteinExistence type="inferred from homology"/>
<comment type="caution">
    <text evidence="5">The sequence shown here is derived from an EMBL/GenBank/DDBJ whole genome shotgun (WGS) entry which is preliminary data.</text>
</comment>
<evidence type="ECO:0000313" key="5">
    <source>
        <dbReference type="EMBL" id="GMR34252.1"/>
    </source>
</evidence>
<dbReference type="GO" id="GO:0005085">
    <property type="term" value="F:guanyl-nucleotide exchange factor activity"/>
    <property type="evidence" value="ECO:0007669"/>
    <property type="project" value="InterPro"/>
</dbReference>
<evidence type="ECO:0000256" key="2">
    <source>
        <dbReference type="ARBA" id="ARBA00025794"/>
    </source>
</evidence>
<accession>A0AAN4Z491</accession>
<feature type="compositionally biased region" description="Basic and acidic residues" evidence="4">
    <location>
        <begin position="210"/>
        <end position="222"/>
    </location>
</feature>
<dbReference type="InterPro" id="IPR040351">
    <property type="entry name" value="RAB3IL/RAB3IP/Sec2"/>
</dbReference>
<reference evidence="6" key="1">
    <citation type="submission" date="2022-10" db="EMBL/GenBank/DDBJ databases">
        <title>Genome assembly of Pristionchus species.</title>
        <authorList>
            <person name="Yoshida K."/>
            <person name="Sommer R.J."/>
        </authorList>
    </citation>
    <scope>NUCLEOTIDE SEQUENCE [LARGE SCALE GENOMIC DNA]</scope>
    <source>
        <strain evidence="6">RS5460</strain>
    </source>
</reference>
<evidence type="ECO:0000256" key="4">
    <source>
        <dbReference type="SAM" id="MobiDB-lite"/>
    </source>
</evidence>
<evidence type="ECO:0008006" key="7">
    <source>
        <dbReference type="Google" id="ProtNLM"/>
    </source>
</evidence>
<protein>
    <recommendedName>
        <fullName evidence="7">GDP/GTP exchange factor Sec2 N-terminal domain-containing protein</fullName>
    </recommendedName>
</protein>
<evidence type="ECO:0000256" key="1">
    <source>
        <dbReference type="ARBA" id="ARBA00023054"/>
    </source>
</evidence>
<comment type="similarity">
    <text evidence="2">Belongs to the SEC2 family.</text>
</comment>
<name>A0AAN4Z491_9BILA</name>
<feature type="region of interest" description="Disordered" evidence="4">
    <location>
        <begin position="173"/>
        <end position="222"/>
    </location>
</feature>
<dbReference type="Pfam" id="PF25555">
    <property type="entry name" value="RAB3A-like_C"/>
    <property type="match status" value="1"/>
</dbReference>
<organism evidence="5 6">
    <name type="scientific">Pristionchus mayeri</name>
    <dbReference type="NCBI Taxonomy" id="1317129"/>
    <lineage>
        <taxon>Eukaryota</taxon>
        <taxon>Metazoa</taxon>
        <taxon>Ecdysozoa</taxon>
        <taxon>Nematoda</taxon>
        <taxon>Chromadorea</taxon>
        <taxon>Rhabditida</taxon>
        <taxon>Rhabditina</taxon>
        <taxon>Diplogasteromorpha</taxon>
        <taxon>Diplogasteroidea</taxon>
        <taxon>Neodiplogasteridae</taxon>
        <taxon>Pristionchus</taxon>
    </lineage>
</organism>
<gene>
    <name evidence="5" type="ORF">PMAYCL1PPCAC_04447</name>
</gene>